<dbReference type="PANTHER" id="PTHR37467:SF1">
    <property type="entry name" value="EXPORTED CALCIUM-BINDING GLYCOPROTEIN"/>
    <property type="match status" value="1"/>
</dbReference>
<evidence type="ECO:0000256" key="1">
    <source>
        <dbReference type="ARBA" id="ARBA00004613"/>
    </source>
</evidence>
<organism evidence="7 8">
    <name type="scientific">Haloarcula pellucida</name>
    <dbReference type="NCBI Taxonomy" id="1427151"/>
    <lineage>
        <taxon>Archaea</taxon>
        <taxon>Methanobacteriati</taxon>
        <taxon>Methanobacteriota</taxon>
        <taxon>Stenosarchaea group</taxon>
        <taxon>Halobacteria</taxon>
        <taxon>Halobacteriales</taxon>
        <taxon>Haloarculaceae</taxon>
        <taxon>Haloarcula</taxon>
    </lineage>
</organism>
<feature type="compositionally biased region" description="Low complexity" evidence="5">
    <location>
        <begin position="159"/>
        <end position="174"/>
    </location>
</feature>
<evidence type="ECO:0000256" key="4">
    <source>
        <dbReference type="ARBA" id="ARBA00022837"/>
    </source>
</evidence>
<dbReference type="AlphaFoldDB" id="A0A830GP15"/>
<protein>
    <recommendedName>
        <fullName evidence="6">DUF7343 domain-containing protein</fullName>
    </recommendedName>
</protein>
<evidence type="ECO:0000256" key="2">
    <source>
        <dbReference type="ARBA" id="ARBA00022525"/>
    </source>
</evidence>
<dbReference type="Pfam" id="PF24034">
    <property type="entry name" value="DUF7343"/>
    <property type="match status" value="1"/>
</dbReference>
<dbReference type="InterPro" id="IPR028974">
    <property type="entry name" value="TSP_type-3_rpt"/>
</dbReference>
<sequence>MDKRQLSSVIRVILALTTVLAFSAGVAAGAGAASDSAETASATIVGVSQTHSAGSVGNTTYVWGHTAQGQAVNAYLISVETSSAGPNTELCLETNGATTCSPLANTSSPTLSYPSNSNSTETTLNLTLRDAETGDVLDARSITQEQIPRTGDLDDDGLNNENEVNQGTNVTNTDTDGDGLTDGVEVKEHGTSPTAADTDGDGLSDRVELSVGADPMAADTDGDGLTDKRELELGTDPAASDTDGDGVADSVELSEGTDPTLADTDSDGVTDSRELAHGTDPTVADTDGDGLSDGKEQRLGTDPLTADSDGDGLGDSKEVSIGTDPTVADTDGDGLTDKRELDEGTNPTVADTDGDGLADGPELDAGANPTVADTDGDGIPDGREVHQAGTDPTSTDTDGDLLGDQFETTLGTDPTSQLTPAWLTSTFLGFVVGIGLSITAIRSGLVIDVVDSVRAFQVRLLRTDETTLDAVEDTSDSVTVPDDEGDTEPISDSAEAVIADRADGDLIADDELVLAMLRAEAGRMKQSDIVAVTDWSKAKVSRLLSSMDEGGDIVKLRIGRENLICLEEAKPAQMQLERDRDERSGPVGSGNVC</sequence>
<keyword evidence="8" id="KW-1185">Reference proteome</keyword>
<dbReference type="InterPro" id="IPR059100">
    <property type="entry name" value="TSP3_bac"/>
</dbReference>
<dbReference type="Pfam" id="PF18884">
    <property type="entry name" value="TSP3_bac"/>
    <property type="match status" value="12"/>
</dbReference>
<dbReference type="Proteomes" id="UP000605784">
    <property type="component" value="Unassembled WGS sequence"/>
</dbReference>
<feature type="compositionally biased region" description="Low complexity" evidence="5">
    <location>
        <begin position="389"/>
        <end position="404"/>
    </location>
</feature>
<name>A0A830GP15_9EURY</name>
<feature type="region of interest" description="Disordered" evidence="5">
    <location>
        <begin position="574"/>
        <end position="593"/>
    </location>
</feature>
<feature type="region of interest" description="Disordered" evidence="5">
    <location>
        <begin position="234"/>
        <end position="416"/>
    </location>
</feature>
<evidence type="ECO:0000256" key="3">
    <source>
        <dbReference type="ARBA" id="ARBA00022729"/>
    </source>
</evidence>
<keyword evidence="2" id="KW-0964">Secreted</keyword>
<evidence type="ECO:0000313" key="8">
    <source>
        <dbReference type="Proteomes" id="UP000605784"/>
    </source>
</evidence>
<reference evidence="7" key="1">
    <citation type="journal article" date="2014" name="Int. J. Syst. Evol. Microbiol.">
        <title>Complete genome sequence of Corynebacterium casei LMG S-19264T (=DSM 44701T), isolated from a smear-ripened cheese.</title>
        <authorList>
            <consortium name="US DOE Joint Genome Institute (JGI-PGF)"/>
            <person name="Walter F."/>
            <person name="Albersmeier A."/>
            <person name="Kalinowski J."/>
            <person name="Ruckert C."/>
        </authorList>
    </citation>
    <scope>NUCLEOTIDE SEQUENCE</scope>
    <source>
        <strain evidence="7">JCM 17820</strain>
    </source>
</reference>
<dbReference type="GO" id="GO:0005509">
    <property type="term" value="F:calcium ion binding"/>
    <property type="evidence" value="ECO:0007669"/>
    <property type="project" value="InterPro"/>
</dbReference>
<evidence type="ECO:0000256" key="5">
    <source>
        <dbReference type="SAM" id="MobiDB-lite"/>
    </source>
</evidence>
<accession>A0A830GP15</accession>
<reference evidence="7" key="2">
    <citation type="submission" date="2020-09" db="EMBL/GenBank/DDBJ databases">
        <authorList>
            <person name="Sun Q."/>
            <person name="Ohkuma M."/>
        </authorList>
    </citation>
    <scope>NUCLEOTIDE SEQUENCE</scope>
    <source>
        <strain evidence="7">JCM 17820</strain>
    </source>
</reference>
<evidence type="ECO:0000259" key="6">
    <source>
        <dbReference type="Pfam" id="PF24034"/>
    </source>
</evidence>
<gene>
    <name evidence="7" type="ORF">GCM10009030_20080</name>
</gene>
<dbReference type="EMBL" id="BMOU01000003">
    <property type="protein sequence ID" value="GGN94080.1"/>
    <property type="molecule type" value="Genomic_DNA"/>
</dbReference>
<keyword evidence="3" id="KW-0732">Signal</keyword>
<feature type="region of interest" description="Disordered" evidence="5">
    <location>
        <begin position="136"/>
        <end position="206"/>
    </location>
</feature>
<feature type="compositionally biased region" description="Polar residues" evidence="5">
    <location>
        <begin position="406"/>
        <end position="416"/>
    </location>
</feature>
<evidence type="ECO:0000313" key="7">
    <source>
        <dbReference type="EMBL" id="GGN94080.1"/>
    </source>
</evidence>
<dbReference type="InterPro" id="IPR055767">
    <property type="entry name" value="DUF7343"/>
</dbReference>
<comment type="caution">
    <text evidence="7">The sequence shown here is derived from an EMBL/GenBank/DDBJ whole genome shotgun (WGS) entry which is preliminary data.</text>
</comment>
<dbReference type="PANTHER" id="PTHR37467">
    <property type="entry name" value="EXPORTED CALCIUM-BINDING GLYCOPROTEIN-RELATED"/>
    <property type="match status" value="1"/>
</dbReference>
<proteinExistence type="predicted"/>
<dbReference type="Gene3D" id="4.10.1080.10">
    <property type="entry name" value="TSP type-3 repeat"/>
    <property type="match status" value="2"/>
</dbReference>
<dbReference type="InterPro" id="IPR053180">
    <property type="entry name" value="Ca-binding_acidic-repeat"/>
</dbReference>
<feature type="domain" description="DUF7343" evidence="6">
    <location>
        <begin position="507"/>
        <end position="566"/>
    </location>
</feature>
<keyword evidence="4" id="KW-0106">Calcium</keyword>
<comment type="subcellular location">
    <subcellularLocation>
        <location evidence="1">Secreted</location>
    </subcellularLocation>
</comment>